<dbReference type="AlphaFoldDB" id="A0A0R0CU30"/>
<evidence type="ECO:0000313" key="2">
    <source>
        <dbReference type="Proteomes" id="UP000052052"/>
    </source>
</evidence>
<sequence length="227" mass="25333">MTARRSSRSWTSDQIESLKINFADWPTYLVAFVCGHSYSATAAKAAQLGLKKSAEFLQGPSSGRLDGKRGSACRFQKGHGTWNKGTKGVTGTHPNCRRTQFRKGDRRGAASRNYVPIGTTRITRDGMLERKITDDPEIYPARRWVAVSRLVWEAQYGVIPSGHAVVFKKGMATTDEACITTDALELVSRAELMRRNSYHTRYPKEVGRLIQLKGALNRKINARSKKA</sequence>
<comment type="caution">
    <text evidence="1">The sequence shown here is derived from an EMBL/GenBank/DDBJ whole genome shotgun (WGS) entry which is preliminary data.</text>
</comment>
<keyword evidence="2" id="KW-1185">Reference proteome</keyword>
<evidence type="ECO:0000313" key="1">
    <source>
        <dbReference type="EMBL" id="KRG69249.1"/>
    </source>
</evidence>
<protein>
    <recommendedName>
        <fullName evidence="3">HNH nuclease domain-containing protein</fullName>
    </recommendedName>
</protein>
<evidence type="ECO:0008006" key="3">
    <source>
        <dbReference type="Google" id="ProtNLM"/>
    </source>
</evidence>
<proteinExistence type="predicted"/>
<accession>A0A0R0CU30</accession>
<dbReference type="STRING" id="344882.ABB29_12170"/>
<dbReference type="Proteomes" id="UP000052052">
    <property type="component" value="Unassembled WGS sequence"/>
</dbReference>
<organism evidence="1 2">
    <name type="scientific">Pseudoxanthomonas dokdonensis</name>
    <dbReference type="NCBI Taxonomy" id="344882"/>
    <lineage>
        <taxon>Bacteria</taxon>
        <taxon>Pseudomonadati</taxon>
        <taxon>Pseudomonadota</taxon>
        <taxon>Gammaproteobacteria</taxon>
        <taxon>Lysobacterales</taxon>
        <taxon>Lysobacteraceae</taxon>
        <taxon>Pseudoxanthomonas</taxon>
    </lineage>
</organism>
<gene>
    <name evidence="1" type="ORF">ABB29_12170</name>
</gene>
<dbReference type="PATRIC" id="fig|344882.3.peg.808"/>
<dbReference type="EMBL" id="LDJL01000011">
    <property type="protein sequence ID" value="KRG69249.1"/>
    <property type="molecule type" value="Genomic_DNA"/>
</dbReference>
<name>A0A0R0CU30_9GAMM</name>
<reference evidence="1 2" key="1">
    <citation type="submission" date="2015-05" db="EMBL/GenBank/DDBJ databases">
        <title>Genome sequencing and analysis of members of genus Stenotrophomonas.</title>
        <authorList>
            <person name="Patil P.P."/>
            <person name="Midha S."/>
            <person name="Patil P.B."/>
        </authorList>
    </citation>
    <scope>NUCLEOTIDE SEQUENCE [LARGE SCALE GENOMIC DNA]</scope>
    <source>
        <strain evidence="1 2">DSM 21858</strain>
    </source>
</reference>